<dbReference type="SMART" id="SM00220">
    <property type="entry name" value="S_TKc"/>
    <property type="match status" value="1"/>
</dbReference>
<feature type="domain" description="Protein kinase" evidence="3">
    <location>
        <begin position="41"/>
        <end position="333"/>
    </location>
</feature>
<sequence>MEESKKISEVSQEDSVTKVGDLGNPFRSDQLLTRKFTFGPYVFRRTLYEDRRVKIMCGLKSDKGELIAIRIYRRDTSDSQQASSVHLENAIQSSINHDNIQRLFEMIHYKNHICLVLQYPSRGTLLDYISSRKMLKEGTARRFFRQLLDAIEYLQFVRVIHHNLNLRTLQVDKDGNIVMTDFSMAGTFNAKNKPTKAMERGSNNREFIALFNLAQADEHGKLRGACLENPESLLPYTGPELLKYDDMYTGPWVDVWSCGIILYAMLCGSLPFHDDSMNPMGDNIIMLKNYINSTPLTFPSHVTSSARKLISAMLEPELRKRIGVRGVQVGPWHRGY</sequence>
<evidence type="ECO:0000313" key="4">
    <source>
        <dbReference type="EMBL" id="KAF2494766.1"/>
    </source>
</evidence>
<dbReference type="PANTHER" id="PTHR24346">
    <property type="entry name" value="MAP/MICROTUBULE AFFINITY-REGULATING KINASE"/>
    <property type="match status" value="1"/>
</dbReference>
<proteinExistence type="predicted"/>
<dbReference type="GO" id="GO:0005737">
    <property type="term" value="C:cytoplasm"/>
    <property type="evidence" value="ECO:0007669"/>
    <property type="project" value="TreeGrafter"/>
</dbReference>
<dbReference type="PROSITE" id="PS50011">
    <property type="entry name" value="PROTEIN_KINASE_DOM"/>
    <property type="match status" value="1"/>
</dbReference>
<keyword evidence="4" id="KW-0808">Transferase</keyword>
<evidence type="ECO:0000256" key="1">
    <source>
        <dbReference type="ARBA" id="ARBA00022741"/>
    </source>
</evidence>
<dbReference type="EMBL" id="MU004190">
    <property type="protein sequence ID" value="KAF2494766.1"/>
    <property type="molecule type" value="Genomic_DNA"/>
</dbReference>
<gene>
    <name evidence="4" type="ORF">BU16DRAFT_462244</name>
</gene>
<dbReference type="Proteomes" id="UP000799750">
    <property type="component" value="Unassembled WGS sequence"/>
</dbReference>
<dbReference type="InterPro" id="IPR000719">
    <property type="entry name" value="Prot_kinase_dom"/>
</dbReference>
<dbReference type="AlphaFoldDB" id="A0A6A6QRG4"/>
<evidence type="ECO:0000256" key="2">
    <source>
        <dbReference type="ARBA" id="ARBA00022840"/>
    </source>
</evidence>
<evidence type="ECO:0000259" key="3">
    <source>
        <dbReference type="PROSITE" id="PS50011"/>
    </source>
</evidence>
<dbReference type="GO" id="GO:0004674">
    <property type="term" value="F:protein serine/threonine kinase activity"/>
    <property type="evidence" value="ECO:0007669"/>
    <property type="project" value="TreeGrafter"/>
</dbReference>
<evidence type="ECO:0000313" key="5">
    <source>
        <dbReference type="Proteomes" id="UP000799750"/>
    </source>
</evidence>
<keyword evidence="2" id="KW-0067">ATP-binding</keyword>
<dbReference type="PANTHER" id="PTHR24346:SF110">
    <property type="entry name" value="NON-SPECIFIC SERINE_THREONINE PROTEIN KINASE"/>
    <property type="match status" value="1"/>
</dbReference>
<dbReference type="Pfam" id="PF00069">
    <property type="entry name" value="Pkinase"/>
    <property type="match status" value="1"/>
</dbReference>
<dbReference type="OrthoDB" id="504170at2759"/>
<reference evidence="4" key="1">
    <citation type="journal article" date="2020" name="Stud. Mycol.">
        <title>101 Dothideomycetes genomes: a test case for predicting lifestyles and emergence of pathogens.</title>
        <authorList>
            <person name="Haridas S."/>
            <person name="Albert R."/>
            <person name="Binder M."/>
            <person name="Bloem J."/>
            <person name="Labutti K."/>
            <person name="Salamov A."/>
            <person name="Andreopoulos B."/>
            <person name="Baker S."/>
            <person name="Barry K."/>
            <person name="Bills G."/>
            <person name="Bluhm B."/>
            <person name="Cannon C."/>
            <person name="Castanera R."/>
            <person name="Culley D."/>
            <person name="Daum C."/>
            <person name="Ezra D."/>
            <person name="Gonzalez J."/>
            <person name="Henrissat B."/>
            <person name="Kuo A."/>
            <person name="Liang C."/>
            <person name="Lipzen A."/>
            <person name="Lutzoni F."/>
            <person name="Magnuson J."/>
            <person name="Mondo S."/>
            <person name="Nolan M."/>
            <person name="Ohm R."/>
            <person name="Pangilinan J."/>
            <person name="Park H.-J."/>
            <person name="Ramirez L."/>
            <person name="Alfaro M."/>
            <person name="Sun H."/>
            <person name="Tritt A."/>
            <person name="Yoshinaga Y."/>
            <person name="Zwiers L.-H."/>
            <person name="Turgeon B."/>
            <person name="Goodwin S."/>
            <person name="Spatafora J."/>
            <person name="Crous P."/>
            <person name="Grigoriev I."/>
        </authorList>
    </citation>
    <scope>NUCLEOTIDE SEQUENCE</scope>
    <source>
        <strain evidence="4">CBS 269.34</strain>
    </source>
</reference>
<accession>A0A6A6QRG4</accession>
<organism evidence="4 5">
    <name type="scientific">Lophium mytilinum</name>
    <dbReference type="NCBI Taxonomy" id="390894"/>
    <lineage>
        <taxon>Eukaryota</taxon>
        <taxon>Fungi</taxon>
        <taxon>Dikarya</taxon>
        <taxon>Ascomycota</taxon>
        <taxon>Pezizomycotina</taxon>
        <taxon>Dothideomycetes</taxon>
        <taxon>Pleosporomycetidae</taxon>
        <taxon>Mytilinidiales</taxon>
        <taxon>Mytilinidiaceae</taxon>
        <taxon>Lophium</taxon>
    </lineage>
</organism>
<dbReference type="SUPFAM" id="SSF56112">
    <property type="entry name" value="Protein kinase-like (PK-like)"/>
    <property type="match status" value="1"/>
</dbReference>
<name>A0A6A6QRG4_9PEZI</name>
<protein>
    <submittedName>
        <fullName evidence="4">Kinase-like protein</fullName>
    </submittedName>
</protein>
<keyword evidence="1" id="KW-0547">Nucleotide-binding</keyword>
<dbReference type="Gene3D" id="1.10.510.10">
    <property type="entry name" value="Transferase(Phosphotransferase) domain 1"/>
    <property type="match status" value="1"/>
</dbReference>
<keyword evidence="4" id="KW-0418">Kinase</keyword>
<dbReference type="GO" id="GO:0035556">
    <property type="term" value="P:intracellular signal transduction"/>
    <property type="evidence" value="ECO:0007669"/>
    <property type="project" value="TreeGrafter"/>
</dbReference>
<keyword evidence="5" id="KW-1185">Reference proteome</keyword>
<dbReference type="InterPro" id="IPR011009">
    <property type="entry name" value="Kinase-like_dom_sf"/>
</dbReference>
<dbReference type="GO" id="GO:0005524">
    <property type="term" value="F:ATP binding"/>
    <property type="evidence" value="ECO:0007669"/>
    <property type="project" value="UniProtKB-KW"/>
</dbReference>